<dbReference type="InterPro" id="IPR034139">
    <property type="entry name" value="TOPRIM_OLD"/>
</dbReference>
<dbReference type="EMBL" id="QFLI01000004">
    <property type="protein sequence ID" value="PXY01118.1"/>
    <property type="molecule type" value="Genomic_DNA"/>
</dbReference>
<evidence type="ECO:0000313" key="6">
    <source>
        <dbReference type="Proteomes" id="UP000248079"/>
    </source>
</evidence>
<dbReference type="CDD" id="cd01026">
    <property type="entry name" value="TOPRIM_OLD"/>
    <property type="match status" value="1"/>
</dbReference>
<protein>
    <submittedName>
        <fullName evidence="5">ATP-dependent endonuclease</fullName>
    </submittedName>
</protein>
<dbReference type="Pfam" id="PF13175">
    <property type="entry name" value="AAA_15"/>
    <property type="match status" value="2"/>
</dbReference>
<dbReference type="PANTHER" id="PTHR43581">
    <property type="entry name" value="ATP/GTP PHOSPHATASE"/>
    <property type="match status" value="1"/>
</dbReference>
<evidence type="ECO:0000259" key="4">
    <source>
        <dbReference type="Pfam" id="PF20469"/>
    </source>
</evidence>
<dbReference type="Proteomes" id="UP000248079">
    <property type="component" value="Unassembled WGS sequence"/>
</dbReference>
<dbReference type="GO" id="GO:0004519">
    <property type="term" value="F:endonuclease activity"/>
    <property type="evidence" value="ECO:0007669"/>
    <property type="project" value="UniProtKB-KW"/>
</dbReference>
<feature type="domain" description="Endonuclease GajA/Old nuclease/RecF-like AAA" evidence="3">
    <location>
        <begin position="176"/>
        <end position="366"/>
    </location>
</feature>
<dbReference type="OrthoDB" id="9805802at2"/>
<evidence type="ECO:0000313" key="5">
    <source>
        <dbReference type="EMBL" id="PXY01118.1"/>
    </source>
</evidence>
<keyword evidence="1" id="KW-0175">Coiled coil</keyword>
<dbReference type="AlphaFoldDB" id="A0A2V3ZXH9"/>
<sequence length="596" mass="67175">MAKKKVAQVSLISENPEIENPRLTKLIIRNYRCIGSTPVELELDEIVVLVGANNVGKSSILKAYELAMSQGSKNADLKIEDFPNNVIDTENLPEIELHTIVYDNTPGDRWIQTLENGEMLVRERWIWEAPGKPKREGFDVSEGDWSENVPWGAPNVANTRRPEPHKVDAFDSPEEQAKAIKALLMQALNERVKNLKNGSEEADGEENDYQKLLTKVKELQTKIVSEAQEQIDAVNSELTDVVEKIFPNYKIDFDAKPEDDLDKTINLFKADTQLLMGPNDGYLSTVDRQGSGARRTLLWTAIKFISENNEKAKSDTAIKRPHLLLIDEPEICLHPTAIREACNVLYDLPNSGKWQVMVTTHSPIFIDFSKDNTTIIKVEKTSTGEITGTTVFRPEKAKLDDDDKKNLKLLNICDPYVAEFFFGGKVIVVEGDTEYTAFSYIKNRKPEQYKDVHIIRARGKATIVSLVKVLNHFGSQYSVLHDSDSPRIITKTGREMANPAWGNNRNILAAVQAKTADTSVRLLASLPNFEEAYFGEEIDSEKPYNALRTLESDEEKFNNVETLLQSLIDHSLPTAINCTEWNTIEELEEQLNGVLV</sequence>
<comment type="caution">
    <text evidence="5">The sequence shown here is derived from an EMBL/GenBank/DDBJ whole genome shotgun (WGS) entry which is preliminary data.</text>
</comment>
<dbReference type="RefSeq" id="WP_110360749.1">
    <property type="nucleotide sequence ID" value="NZ_QFLI01000004.1"/>
</dbReference>
<keyword evidence="6" id="KW-1185">Reference proteome</keyword>
<dbReference type="Gene3D" id="3.40.50.300">
    <property type="entry name" value="P-loop containing nucleotide triphosphate hydrolases"/>
    <property type="match status" value="1"/>
</dbReference>
<gene>
    <name evidence="5" type="ORF">DF185_10735</name>
</gene>
<organism evidence="5 6">
    <name type="scientific">Marinifilum breve</name>
    <dbReference type="NCBI Taxonomy" id="2184082"/>
    <lineage>
        <taxon>Bacteria</taxon>
        <taxon>Pseudomonadati</taxon>
        <taxon>Bacteroidota</taxon>
        <taxon>Bacteroidia</taxon>
        <taxon>Marinilabiliales</taxon>
        <taxon>Marinifilaceae</taxon>
    </lineage>
</organism>
<accession>A0A2V3ZXH9</accession>
<dbReference type="InterPro" id="IPR041685">
    <property type="entry name" value="AAA_GajA/Old/RecF-like"/>
</dbReference>
<keyword evidence="5" id="KW-0378">Hydrolase</keyword>
<proteinExistence type="predicted"/>
<dbReference type="SUPFAM" id="SSF52540">
    <property type="entry name" value="P-loop containing nucleoside triphosphate hydrolases"/>
    <property type="match status" value="1"/>
</dbReference>
<reference evidence="5 6" key="1">
    <citation type="submission" date="2018-05" db="EMBL/GenBank/DDBJ databases">
        <title>Marinifilum breve JC075T sp. nov., a marine bacterium isolated from Yongle Blue Hole in the South China Sea.</title>
        <authorList>
            <person name="Fu T."/>
        </authorList>
    </citation>
    <scope>NUCLEOTIDE SEQUENCE [LARGE SCALE GENOMIC DNA]</scope>
    <source>
        <strain evidence="5 6">JC075</strain>
    </source>
</reference>
<feature type="domain" description="OLD protein-like TOPRIM" evidence="4">
    <location>
        <begin position="421"/>
        <end position="484"/>
    </location>
</feature>
<evidence type="ECO:0000259" key="3">
    <source>
        <dbReference type="Pfam" id="PF13175"/>
    </source>
</evidence>
<dbReference type="Pfam" id="PF20469">
    <property type="entry name" value="OLD-like_TOPRIM"/>
    <property type="match status" value="1"/>
</dbReference>
<feature type="region of interest" description="Disordered" evidence="2">
    <location>
        <begin position="137"/>
        <end position="161"/>
    </location>
</feature>
<feature type="domain" description="Endonuclease GajA/Old nuclease/RecF-like AAA" evidence="3">
    <location>
        <begin position="23"/>
        <end position="88"/>
    </location>
</feature>
<dbReference type="InterPro" id="IPR051396">
    <property type="entry name" value="Bact_Antivir_Def_Nuclease"/>
</dbReference>
<evidence type="ECO:0000256" key="2">
    <source>
        <dbReference type="SAM" id="MobiDB-lite"/>
    </source>
</evidence>
<evidence type="ECO:0000256" key="1">
    <source>
        <dbReference type="SAM" id="Coils"/>
    </source>
</evidence>
<feature type="coiled-coil region" evidence="1">
    <location>
        <begin position="185"/>
        <end position="244"/>
    </location>
</feature>
<keyword evidence="5" id="KW-0255">Endonuclease</keyword>
<dbReference type="PANTHER" id="PTHR43581:SF4">
    <property type="entry name" value="ATP_GTP PHOSPHATASE"/>
    <property type="match status" value="1"/>
</dbReference>
<name>A0A2V3ZXH9_9BACT</name>
<keyword evidence="5" id="KW-0540">Nuclease</keyword>
<dbReference type="InterPro" id="IPR027417">
    <property type="entry name" value="P-loop_NTPase"/>
</dbReference>